<feature type="compositionally biased region" description="Acidic residues" evidence="1">
    <location>
        <begin position="251"/>
        <end position="266"/>
    </location>
</feature>
<accession>A0A060WRW2</accession>
<dbReference type="CDD" id="cd19757">
    <property type="entry name" value="Bbox1"/>
    <property type="match status" value="1"/>
</dbReference>
<dbReference type="PANTHER" id="PTHR46599">
    <property type="entry name" value="PIGGYBAC TRANSPOSABLE ELEMENT-DERIVED PROTEIN 4"/>
    <property type="match status" value="1"/>
</dbReference>
<name>A0A060WRW2_ONCMY</name>
<feature type="domain" description="PiggyBac transposable element-derived protein" evidence="2">
    <location>
        <begin position="357"/>
        <end position="723"/>
    </location>
</feature>
<dbReference type="STRING" id="8022.A0A060WRW2"/>
<feature type="region of interest" description="Disordered" evidence="1">
    <location>
        <begin position="759"/>
        <end position="783"/>
    </location>
</feature>
<dbReference type="EMBL" id="FR904596">
    <property type="protein sequence ID" value="CDQ67794.1"/>
    <property type="molecule type" value="Genomic_DNA"/>
</dbReference>
<evidence type="ECO:0000313" key="3">
    <source>
        <dbReference type="EMBL" id="CDQ67794.1"/>
    </source>
</evidence>
<dbReference type="AlphaFoldDB" id="A0A060WRW2"/>
<organism evidence="3 4">
    <name type="scientific">Oncorhynchus mykiss</name>
    <name type="common">Rainbow trout</name>
    <name type="synonym">Salmo gairdneri</name>
    <dbReference type="NCBI Taxonomy" id="8022"/>
    <lineage>
        <taxon>Eukaryota</taxon>
        <taxon>Metazoa</taxon>
        <taxon>Chordata</taxon>
        <taxon>Craniata</taxon>
        <taxon>Vertebrata</taxon>
        <taxon>Euteleostomi</taxon>
        <taxon>Actinopterygii</taxon>
        <taxon>Neopterygii</taxon>
        <taxon>Teleostei</taxon>
        <taxon>Protacanthopterygii</taxon>
        <taxon>Salmoniformes</taxon>
        <taxon>Salmonidae</taxon>
        <taxon>Salmoninae</taxon>
        <taxon>Oncorhynchus</taxon>
    </lineage>
</organism>
<feature type="region of interest" description="Disordered" evidence="1">
    <location>
        <begin position="76"/>
        <end position="126"/>
    </location>
</feature>
<evidence type="ECO:0000313" key="4">
    <source>
        <dbReference type="Proteomes" id="UP000193380"/>
    </source>
</evidence>
<feature type="region of interest" description="Disordered" evidence="1">
    <location>
        <begin position="171"/>
        <end position="346"/>
    </location>
</feature>
<dbReference type="InterPro" id="IPR029526">
    <property type="entry name" value="PGBD"/>
</dbReference>
<dbReference type="Pfam" id="PF13843">
    <property type="entry name" value="DDE_Tnp_1_7"/>
    <property type="match status" value="1"/>
</dbReference>
<feature type="compositionally biased region" description="Basic and acidic residues" evidence="1">
    <location>
        <begin position="90"/>
        <end position="106"/>
    </location>
</feature>
<dbReference type="PANTHER" id="PTHR46599:SF3">
    <property type="entry name" value="PIGGYBAC TRANSPOSABLE ELEMENT-DERIVED PROTEIN 4"/>
    <property type="match status" value="1"/>
</dbReference>
<proteinExistence type="predicted"/>
<dbReference type="PaxDb" id="8022-A0A060WRW2"/>
<evidence type="ECO:0000259" key="2">
    <source>
        <dbReference type="Pfam" id="PF13843"/>
    </source>
</evidence>
<feature type="compositionally biased region" description="Acidic residues" evidence="1">
    <location>
        <begin position="759"/>
        <end position="781"/>
    </location>
</feature>
<protein>
    <recommendedName>
        <fullName evidence="2">PiggyBac transposable element-derived protein domain-containing protein</fullName>
    </recommendedName>
</protein>
<evidence type="ECO:0000256" key="1">
    <source>
        <dbReference type="SAM" id="MobiDB-lite"/>
    </source>
</evidence>
<dbReference type="Proteomes" id="UP000193380">
    <property type="component" value="Chromosome 28"/>
</dbReference>
<gene>
    <name evidence="3" type="ORF">GSONMT00034394001</name>
</gene>
<reference evidence="3 4" key="1">
    <citation type="journal article" date="2014" name="Nat. Commun.">
        <title>The rainbow trout genome provides novel insights into evolution after whole-genome duplication in vertebrates.</title>
        <authorList>
            <person name="Berthelot C."/>
            <person name="Brunet F."/>
            <person name="Chalopin D."/>
            <person name="Juanchich A."/>
            <person name="Bernard M."/>
            <person name="Noel B."/>
            <person name="Bento P."/>
            <person name="Da Silva C."/>
            <person name="Labadie K."/>
            <person name="Alberti A."/>
            <person name="Aury J.M."/>
            <person name="Louis A."/>
            <person name="Dehais P."/>
            <person name="Bardou P."/>
            <person name="Montfort J."/>
            <person name="Klopp C."/>
            <person name="Cabau C."/>
            <person name="Gaspin C."/>
            <person name="Thorgaard G.H."/>
            <person name="Boussaha M."/>
            <person name="Quillet E."/>
            <person name="Guyomard R."/>
            <person name="Galiana D."/>
            <person name="Bobe J."/>
            <person name="Volff J.N."/>
            <person name="Genet C."/>
            <person name="Wincker P."/>
            <person name="Jaillon O."/>
            <person name="Roest Crollius H."/>
            <person name="Guiguen Y."/>
        </authorList>
    </citation>
    <scope>NUCLEOTIDE SEQUENCE [LARGE SCALE GENOMIC DNA]</scope>
</reference>
<sequence length="901" mass="103448">MGFVVLLYGISSELPGVCLCCSRLWPTAAMMEQKEVEKINGGVAKRTFVGCKKKKMVVRVFVDQMYLKYNAAAEERGNNRGRTSGQTAKMELEEVQDKRSLSECDKRKKAMQPENSSVVQHDNGKEAGKMNSDGEFQACGSNDSFLDSIFEEELDRLLDLDENEDLPYLTEPSEAMEGEESPPNGTEVTETIVEDEYPPDGTEVTETIVEDEYPPDGTEVTETRGGDDSPPIMTRLRVRGISSRPKIEASESSEEDGEDLPPDTEVIESRASKRTKLTSSPKAAPQRKARPPSSPPWTPSPAKSKKRAQAATPLFSGSERKWRTEDEPDQEHKWLPFEPARTPGPQLDTSKNYTVLELFQLFFSNAVVDTLCSNTNKNAKRRQEHGIKEPWKPVSVEEMYKYLSIVIYMGLLNVHTVSDYWNRNRIYCLPFCCTVMTMTRFRAITYSLHMSDPAEDEENDKKKGTADYDRLMRIKPLKDQILDACRAFYHPFQNLSIDERMVHSKARHSLKQYIKSKSYRYGFKLYVLADSRNGYTCDFIVFMTKNPSASGKGESYDVAMNLLKVPYLGTGYHIYVDNFFTSTTFFRDLYKKKLGACGTIREFRVGIRENSMPARAEKGTIRWLRDGELLFTKWMGAQPVTMCTTIHKAFAGEQVKIRKQSKNGSWTTQCIPVPEAIKPYNKYMGGVDLSDSLIKCYSVAHKTMKWYKTFFFHFIDIAVVNSFLLQKDMAQMKKKKPMTHKQFREQLCLQLADIGKQEEAEEESSEEEEEEEEEQPEEEKELVEVKRPCYPVPIIDPTTVDSSQRKSSGRKKCCLCKESQTNWQCESCQVALCMIPDRNCFRVWHMNKKDLVAEVFKRHIKYNPYPTHPWMEYGGKKIEFKSQKQAQSFIKCHFGLRNNRK</sequence>
<feature type="compositionally biased region" description="Basic and acidic residues" evidence="1">
    <location>
        <begin position="318"/>
        <end position="335"/>
    </location>
</feature>